<evidence type="ECO:0000313" key="5">
    <source>
        <dbReference type="Proteomes" id="UP001221411"/>
    </source>
</evidence>
<dbReference type="Pfam" id="PF13948">
    <property type="entry name" value="DUF4215"/>
    <property type="match status" value="3"/>
</dbReference>
<dbReference type="PANTHER" id="PTHR44103">
    <property type="entry name" value="PROPROTEIN CONVERTASE P"/>
    <property type="match status" value="1"/>
</dbReference>
<dbReference type="EMBL" id="JAQNDO010000001">
    <property type="protein sequence ID" value="MDC0746627.1"/>
    <property type="molecule type" value="Genomic_DNA"/>
</dbReference>
<dbReference type="Pfam" id="PF13517">
    <property type="entry name" value="FG-GAP_3"/>
    <property type="match status" value="6"/>
</dbReference>
<dbReference type="RefSeq" id="WP_271925005.1">
    <property type="nucleotide sequence ID" value="NZ_JAQNDO010000001.1"/>
</dbReference>
<protein>
    <submittedName>
        <fullName evidence="4">FG-GAP-like repeat-containing protein</fullName>
    </submittedName>
</protein>
<evidence type="ECO:0000256" key="2">
    <source>
        <dbReference type="ARBA" id="ARBA00022737"/>
    </source>
</evidence>
<evidence type="ECO:0000313" key="4">
    <source>
        <dbReference type="EMBL" id="MDC0746627.1"/>
    </source>
</evidence>
<organism evidence="4 5">
    <name type="scientific">Polyangium mundeleinium</name>
    <dbReference type="NCBI Taxonomy" id="2995306"/>
    <lineage>
        <taxon>Bacteria</taxon>
        <taxon>Pseudomonadati</taxon>
        <taxon>Myxococcota</taxon>
        <taxon>Polyangia</taxon>
        <taxon>Polyangiales</taxon>
        <taxon>Polyangiaceae</taxon>
        <taxon>Polyangium</taxon>
    </lineage>
</organism>
<dbReference type="Proteomes" id="UP001221411">
    <property type="component" value="Unassembled WGS sequence"/>
</dbReference>
<name>A0ABT5EXS3_9BACT</name>
<reference evidence="4 5" key="1">
    <citation type="submission" date="2022-11" db="EMBL/GenBank/DDBJ databases">
        <title>Minimal conservation of predation-associated metabolite biosynthetic gene clusters underscores biosynthetic potential of Myxococcota including descriptions for ten novel species: Archangium lansinium sp. nov., Myxococcus landrumus sp. nov., Nannocystis bai.</title>
        <authorList>
            <person name="Ahearne A."/>
            <person name="Stevens C."/>
            <person name="Dowd S."/>
        </authorList>
    </citation>
    <scope>NUCLEOTIDE SEQUENCE [LARGE SCALE GENOMIC DNA]</scope>
    <source>
        <strain evidence="4 5">RJM3</strain>
    </source>
</reference>
<dbReference type="NCBIfam" id="TIGR02232">
    <property type="entry name" value="myxo_disulf_rpt"/>
    <property type="match status" value="7"/>
</dbReference>
<keyword evidence="1" id="KW-0732">Signal</keyword>
<proteinExistence type="predicted"/>
<keyword evidence="5" id="KW-1185">Reference proteome</keyword>
<accession>A0ABT5EXS3</accession>
<evidence type="ECO:0000256" key="3">
    <source>
        <dbReference type="ARBA" id="ARBA00023157"/>
    </source>
</evidence>
<comment type="caution">
    <text evidence="4">The sequence shown here is derived from an EMBL/GenBank/DDBJ whole genome shotgun (WGS) entry which is preliminary data.</text>
</comment>
<dbReference type="PANTHER" id="PTHR44103:SF1">
    <property type="entry name" value="PROPROTEIN CONVERTASE P"/>
    <property type="match status" value="1"/>
</dbReference>
<evidence type="ECO:0000256" key="1">
    <source>
        <dbReference type="ARBA" id="ARBA00022729"/>
    </source>
</evidence>
<gene>
    <name evidence="4" type="ORF">POL67_35195</name>
</gene>
<keyword evidence="3" id="KW-1015">Disulfide bond</keyword>
<dbReference type="SUPFAM" id="SSF69318">
    <property type="entry name" value="Integrin alpha N-terminal domain"/>
    <property type="match status" value="2"/>
</dbReference>
<dbReference type="InterPro" id="IPR028994">
    <property type="entry name" value="Integrin_alpha_N"/>
</dbReference>
<dbReference type="Gene3D" id="2.130.10.130">
    <property type="entry name" value="Integrin alpha, N-terminal"/>
    <property type="match status" value="2"/>
</dbReference>
<dbReference type="InterPro" id="IPR011936">
    <property type="entry name" value="Myxo_disulph_rpt"/>
</dbReference>
<keyword evidence="2" id="KW-0677">Repeat</keyword>
<sequence length="980" mass="100834">MRRTLLITPLFLLAIACGDEGPTKPPACGDGELSEAEICDDGNTENGDGCSADCVPEQGGEACGNGVVDPLEHCDDGNKANGDGCSATCDLESCGNGVVDPGEDCDDGNGINLDGCPNDCTLAKCGNGVIEAPYETCDPPDTAVCDSQCQGLPFCGDGELEGDEQCDDGNFFGGDGCNSACKLEFCGDGFANDSGQEQCDDGNNEDDDGCNALCVLETCGDGILQTGIGEACDDGNTLGGDGCRSNCTLEVCGDGVLDPTEACDDGNTVDNDGCGNDCKSDGCRDGVTNPDERCYTSFSAFPGSSGLTIVGKGDLDGDGRVDLVAWNSENLVWFRNLGDGSFGARPIFSGSPIRAVAIGDVDADGDTDVVMTFGQDMASALVVWTNDGAGHFTKTQTPNPPIGAFTLADLDGDGDPDLAMMLDVLGGLVVLENMGGTFGPPKTISTNPEGYVIVAGDLDGDLDPDLATFAPTTSSLRFYQNQGNFTFAEPIDVPIPTGAGSFSANVLLDDIDGDGLLDALTTDGLQDEIVIARNTGGFTFALQEVPVGKDASPALVIDADADGDKDIFLSADVQAGDPQGLSVLTNDGTGTFALGADQWVPEGVWTGPMVTLDLEQDGDEDVVLNTLYGLNALVSNGPQGFVPRQVVVASGSAKSIQLGDVDGDGDDDAVLAGGGVWIAQNDGTGHLLPPVQVPNTQSTSRVALGDMNGDGSLDLVLSFSLGTQAVHVLPNDGAGHFGAPVPVPGVLDATHELFVEDLDADGDADVLLVGSYDAQALLNDGMGGLSPKTKFTIALGFDVDSATLVDRTGDGLPELVLGISTRVDTFENEGNGAFTKLATTQCDFEVGALAAGDVDQDGQTDLVVAPSIFTDLADLRLFKGMPAGELAEPTLVPAGKQLRKVFLVDLNLDGRLDIASVASFDQKIPLHFQDAAGQFNAEVTFPYVWSGYSLAVGRLNGDTLPDLLVSSYASRYVGAILSSP</sequence>
<dbReference type="InterPro" id="IPR013517">
    <property type="entry name" value="FG-GAP"/>
</dbReference>
<dbReference type="PROSITE" id="PS51257">
    <property type="entry name" value="PROKAR_LIPOPROTEIN"/>
    <property type="match status" value="1"/>
</dbReference>